<evidence type="ECO:0000313" key="3">
    <source>
        <dbReference type="Proteomes" id="UP001597156"/>
    </source>
</evidence>
<dbReference type="Gene3D" id="3.30.200.20">
    <property type="entry name" value="Phosphorylase Kinase, domain 1"/>
    <property type="match status" value="1"/>
</dbReference>
<dbReference type="InterPro" id="IPR011009">
    <property type="entry name" value="Kinase-like_dom_sf"/>
</dbReference>
<reference evidence="3" key="1">
    <citation type="journal article" date="2019" name="Int. J. Syst. Evol. Microbiol.">
        <title>The Global Catalogue of Microorganisms (GCM) 10K type strain sequencing project: providing services to taxonomists for standard genome sequencing and annotation.</title>
        <authorList>
            <consortium name="The Broad Institute Genomics Platform"/>
            <consortium name="The Broad Institute Genome Sequencing Center for Infectious Disease"/>
            <person name="Wu L."/>
            <person name="Ma J."/>
        </authorList>
    </citation>
    <scope>NUCLEOTIDE SEQUENCE [LARGE SCALE GENOMIC DNA]</scope>
    <source>
        <strain evidence="3">CCUG 71848</strain>
    </source>
</reference>
<evidence type="ECO:0000256" key="1">
    <source>
        <dbReference type="PIRNR" id="PIRNR006221"/>
    </source>
</evidence>
<accession>A0ABW3PPS2</accession>
<organism evidence="2 3">
    <name type="scientific">Lentilactobacillus raoultii</name>
    <dbReference type="NCBI Taxonomy" id="1987503"/>
    <lineage>
        <taxon>Bacteria</taxon>
        <taxon>Bacillati</taxon>
        <taxon>Bacillota</taxon>
        <taxon>Bacilli</taxon>
        <taxon>Lactobacillales</taxon>
        <taxon>Lactobacillaceae</taxon>
        <taxon>Lentilactobacillus</taxon>
    </lineage>
</organism>
<dbReference type="InterPro" id="IPR016477">
    <property type="entry name" value="Fructo-/Ketosamine-3-kinase"/>
</dbReference>
<dbReference type="EMBL" id="JBHTLH010000029">
    <property type="protein sequence ID" value="MFD1125446.1"/>
    <property type="molecule type" value="Genomic_DNA"/>
</dbReference>
<keyword evidence="1 2" id="KW-0418">Kinase</keyword>
<dbReference type="PIRSF" id="PIRSF006221">
    <property type="entry name" value="Ketosamine-3-kinase"/>
    <property type="match status" value="1"/>
</dbReference>
<evidence type="ECO:0000313" key="2">
    <source>
        <dbReference type="EMBL" id="MFD1125446.1"/>
    </source>
</evidence>
<dbReference type="PANTHER" id="PTHR12149:SF8">
    <property type="entry name" value="PROTEIN-RIBULOSAMINE 3-KINASE"/>
    <property type="match status" value="1"/>
</dbReference>
<dbReference type="Pfam" id="PF03881">
    <property type="entry name" value="Fructosamin_kin"/>
    <property type="match status" value="1"/>
</dbReference>
<sequence>MDPTLFSQLPIEHVTDYQPVGGGDINEAYQLTDQTGTHYFLLIQPNHPKSFFQHEVTGLKLLSQTVLTPKVLDWGSFGSDAYLLLNYIEHQPAGDQTEMGRQLASLHKRHSPNKQYGFSEAFTMGTYTADNSWRSDWESFFIDQRLAPLKKLIQHHGLWTPEMETQYATAIKVFKHLMITYHPLPSLLHGDLWSGNFMFNPNGQPVFIDPAVFYGDREFDLGITRVFGGFNADFYKGYQQVYPLERGTDNRLPFYELYYLMFHLSQFGAGYQSSVLQMLTLCASK</sequence>
<gene>
    <name evidence="2" type="ORF">ACFQ22_08780</name>
</gene>
<dbReference type="Gene3D" id="3.90.1200.10">
    <property type="match status" value="1"/>
</dbReference>
<keyword evidence="1" id="KW-0808">Transferase</keyword>
<dbReference type="GO" id="GO:0016301">
    <property type="term" value="F:kinase activity"/>
    <property type="evidence" value="ECO:0007669"/>
    <property type="project" value="UniProtKB-KW"/>
</dbReference>
<keyword evidence="3" id="KW-1185">Reference proteome</keyword>
<dbReference type="PANTHER" id="PTHR12149">
    <property type="entry name" value="FRUCTOSAMINE 3 KINASE-RELATED PROTEIN"/>
    <property type="match status" value="1"/>
</dbReference>
<comment type="caution">
    <text evidence="2">The sequence shown here is derived from an EMBL/GenBank/DDBJ whole genome shotgun (WGS) entry which is preliminary data.</text>
</comment>
<dbReference type="RefSeq" id="WP_121979580.1">
    <property type="nucleotide sequence ID" value="NZ_JBHTLH010000029.1"/>
</dbReference>
<proteinExistence type="inferred from homology"/>
<dbReference type="SUPFAM" id="SSF56112">
    <property type="entry name" value="Protein kinase-like (PK-like)"/>
    <property type="match status" value="1"/>
</dbReference>
<name>A0ABW3PPS2_9LACO</name>
<protein>
    <submittedName>
        <fullName evidence="2">Fructosamine kinase family protein</fullName>
    </submittedName>
</protein>
<comment type="similarity">
    <text evidence="1">Belongs to the fructosamine kinase family.</text>
</comment>
<dbReference type="Proteomes" id="UP001597156">
    <property type="component" value="Unassembled WGS sequence"/>
</dbReference>